<gene>
    <name evidence="1" type="ORF">BHW43_08080</name>
</gene>
<name>A0A1Q6R3L2_9FIRM</name>
<sequence length="416" mass="48559">MAFNELIKNFDNIRQLMRDFYVFGFKSRADFADKSARSYDNERRRIESWLGEYMYFRQNAGGKNCFISVDSRKIRHNPFYKALKAKSFTANDIMLHFFLLDILQPGEKFTLRQLMERLDAAYLSCFDEPVALDISTVRKKLAEYAELGLIENEKCGRELYYERSRDEVDLEAWREAVSFFAETNQIGVVGSFIEDKFAAGSSVFSYKHHYLLHALESDVLLDLLAAMEHKQCVRIESCSSRGKNISFRVLPLKIYVSTQSGRRYVMCWFFKAHRIIFCRLDNLERVLEAKPVHDYDKFCAMAEQMEQHLWGVSMNRVPAADALEHVELVVRISSDEPYILQCLEREKRCGRVEKTDAEHYRFIADVHDAGEMLPWLRTFIGRIEGFSCSNKAVEEKFWQDLAEVYAMYGVEKAGEA</sequence>
<reference evidence="1 2" key="1">
    <citation type="journal article" date="2016" name="Nat. Biotechnol.">
        <title>Measurement of bacterial replication rates in microbial communities.</title>
        <authorList>
            <person name="Brown C.T."/>
            <person name="Olm M.R."/>
            <person name="Thomas B.C."/>
            <person name="Banfield J.F."/>
        </authorList>
    </citation>
    <scope>NUCLEOTIDE SEQUENCE [LARGE SCALE GENOMIC DNA]</scope>
    <source>
        <strain evidence="1">46_33</strain>
    </source>
</reference>
<dbReference type="EMBL" id="MNTG01000036">
    <property type="protein sequence ID" value="OLA36949.1"/>
    <property type="molecule type" value="Genomic_DNA"/>
</dbReference>
<organism evidence="1 2">
    <name type="scientific">Phascolarctobacterium succinatutens</name>
    <dbReference type="NCBI Taxonomy" id="626940"/>
    <lineage>
        <taxon>Bacteria</taxon>
        <taxon>Bacillati</taxon>
        <taxon>Bacillota</taxon>
        <taxon>Negativicutes</taxon>
        <taxon>Acidaminococcales</taxon>
        <taxon>Acidaminococcaceae</taxon>
        <taxon>Phascolarctobacterium</taxon>
    </lineage>
</organism>
<comment type="caution">
    <text evidence="1">The sequence shown here is derived from an EMBL/GenBank/DDBJ whole genome shotgun (WGS) entry which is preliminary data.</text>
</comment>
<protein>
    <submittedName>
        <fullName evidence="1">Uncharacterized protein</fullName>
    </submittedName>
</protein>
<dbReference type="AlphaFoldDB" id="A0A1Q6R3L2"/>
<dbReference type="STRING" id="626940.BHW43_08080"/>
<proteinExistence type="predicted"/>
<accession>A0A1Q6R3L2</accession>
<dbReference type="RefSeq" id="WP_303680159.1">
    <property type="nucleotide sequence ID" value="NZ_MNTG01000036.1"/>
</dbReference>
<evidence type="ECO:0000313" key="1">
    <source>
        <dbReference type="EMBL" id="OLA36949.1"/>
    </source>
</evidence>
<evidence type="ECO:0000313" key="2">
    <source>
        <dbReference type="Proteomes" id="UP000186777"/>
    </source>
</evidence>
<dbReference type="Proteomes" id="UP000186777">
    <property type="component" value="Unassembled WGS sequence"/>
</dbReference>